<dbReference type="InterPro" id="IPR015424">
    <property type="entry name" value="PyrdxlP-dep_Trfase"/>
</dbReference>
<evidence type="ECO:0000256" key="4">
    <source>
        <dbReference type="ARBA" id="ARBA00023239"/>
    </source>
</evidence>
<evidence type="ECO:0000256" key="1">
    <source>
        <dbReference type="ARBA" id="ARBA00001933"/>
    </source>
</evidence>
<dbReference type="NCBIfam" id="TIGR04350">
    <property type="entry name" value="C_S_lyase_PatB"/>
    <property type="match status" value="1"/>
</dbReference>
<sequence>MGYNFEDYVNRKATAAKKWEIMYMQNPNVDADVVPLSVADMEFRTAPEITEGLKEYFSQEDLVLGYNGATSEFYQAVIDWQLKRHKWSIKKEWIISTPGVVAAMYASVKALTEPGDGVIVFKPVYHPFSTAVTDNDRLEVNIPLLSIGEDYFIDYEAFEAAAAKAENKVLLFCSPHNPVGRVWTKEELEKLADICIRHQLYIVSDEIWNDLIMPGFEHTVLATVNPELTPYLITCTAATKSFNLAGLMVSSIIIEDASLRAKFENEIIKSHQNVINVTGFEATRIAYTKAEAWLDQVIDIINQNQKLVKSFFEINIPAIKAYPIQGTYVQWIDCRALGMNDQALENFLHQTAQFFPNQGYIFGQEGSGFIRINLALPADVLQTQLNRLLHAVNQLSIG</sequence>
<accession>A0ABY5P7T7</accession>
<dbReference type="InterPro" id="IPR015422">
    <property type="entry name" value="PyrdxlP-dep_Trfase_small"/>
</dbReference>
<dbReference type="InterPro" id="IPR027619">
    <property type="entry name" value="C-S_lyase_PatB-like"/>
</dbReference>
<comment type="similarity">
    <text evidence="5">Belongs to the class-II pyridoxal-phosphate-dependent aminotransferase family. MalY/PatB cystathionine beta-lyase subfamily.</text>
</comment>
<dbReference type="Gene3D" id="3.90.1150.10">
    <property type="entry name" value="Aspartate Aminotransferase, domain 1"/>
    <property type="match status" value="1"/>
</dbReference>
<keyword evidence="7" id="KW-0032">Aminotransferase</keyword>
<keyword evidence="3" id="KW-0663">Pyridoxal phosphate</keyword>
<keyword evidence="4" id="KW-0456">Lyase</keyword>
<dbReference type="InterPro" id="IPR051798">
    <property type="entry name" value="Class-II_PLP-Dep_Aminotrans"/>
</dbReference>
<dbReference type="Gene3D" id="3.40.640.10">
    <property type="entry name" value="Type I PLP-dependent aspartate aminotransferase-like (Major domain)"/>
    <property type="match status" value="1"/>
</dbReference>
<comment type="cofactor">
    <cofactor evidence="1">
        <name>pyridoxal 5'-phosphate</name>
        <dbReference type="ChEBI" id="CHEBI:597326"/>
    </cofactor>
</comment>
<protein>
    <recommendedName>
        <fullName evidence="2">cysteine-S-conjugate beta-lyase</fullName>
        <ecNumber evidence="2">4.4.1.13</ecNumber>
    </recommendedName>
</protein>
<organism evidence="7 8">
    <name type="scientific">Fundicoccus culcitae</name>
    <dbReference type="NCBI Taxonomy" id="2969821"/>
    <lineage>
        <taxon>Bacteria</taxon>
        <taxon>Bacillati</taxon>
        <taxon>Bacillota</taxon>
        <taxon>Bacilli</taxon>
        <taxon>Lactobacillales</taxon>
        <taxon>Aerococcaceae</taxon>
        <taxon>Fundicoccus</taxon>
    </lineage>
</organism>
<dbReference type="PANTHER" id="PTHR43525">
    <property type="entry name" value="PROTEIN MALY"/>
    <property type="match status" value="1"/>
</dbReference>
<dbReference type="EMBL" id="CP102453">
    <property type="protein sequence ID" value="UUX34660.1"/>
    <property type="molecule type" value="Genomic_DNA"/>
</dbReference>
<dbReference type="EC" id="4.4.1.13" evidence="2"/>
<name>A0ABY5P7T7_9LACT</name>
<reference evidence="7 8" key="1">
    <citation type="submission" date="2022-08" db="EMBL/GenBank/DDBJ databases">
        <title>Aerococcaceae sp. nov isolated from spoiled eye mask.</title>
        <authorList>
            <person name="Zhou G."/>
            <person name="Xie X.-B."/>
            <person name="Shi Q.-S."/>
            <person name="Wang Y.-S."/>
            <person name="Wen X."/>
            <person name="Peng H."/>
            <person name="Yang X.-J."/>
            <person name="Tao H.-B."/>
            <person name="Huang X.-M."/>
        </authorList>
    </citation>
    <scope>NUCLEOTIDE SEQUENCE [LARGE SCALE GENOMIC DNA]</scope>
    <source>
        <strain evidence="8">DM20194951</strain>
    </source>
</reference>
<dbReference type="Pfam" id="PF00155">
    <property type="entry name" value="Aminotran_1_2"/>
    <property type="match status" value="1"/>
</dbReference>
<gene>
    <name evidence="7" type="ORF">NRE15_03130</name>
</gene>
<evidence type="ECO:0000313" key="8">
    <source>
        <dbReference type="Proteomes" id="UP001315967"/>
    </source>
</evidence>
<dbReference type="Proteomes" id="UP001315967">
    <property type="component" value="Chromosome"/>
</dbReference>
<feature type="domain" description="Aminotransferase class I/classII large" evidence="6">
    <location>
        <begin position="32"/>
        <end position="386"/>
    </location>
</feature>
<dbReference type="GO" id="GO:0008483">
    <property type="term" value="F:transaminase activity"/>
    <property type="evidence" value="ECO:0007669"/>
    <property type="project" value="UniProtKB-KW"/>
</dbReference>
<evidence type="ECO:0000256" key="5">
    <source>
        <dbReference type="ARBA" id="ARBA00037974"/>
    </source>
</evidence>
<keyword evidence="8" id="KW-1185">Reference proteome</keyword>
<proteinExistence type="inferred from homology"/>
<keyword evidence="7" id="KW-0808">Transferase</keyword>
<dbReference type="InterPro" id="IPR015421">
    <property type="entry name" value="PyrdxlP-dep_Trfase_major"/>
</dbReference>
<dbReference type="CDD" id="cd00609">
    <property type="entry name" value="AAT_like"/>
    <property type="match status" value="1"/>
</dbReference>
<evidence type="ECO:0000256" key="2">
    <source>
        <dbReference type="ARBA" id="ARBA00012224"/>
    </source>
</evidence>
<evidence type="ECO:0000256" key="3">
    <source>
        <dbReference type="ARBA" id="ARBA00022898"/>
    </source>
</evidence>
<dbReference type="RefSeq" id="WP_313794161.1">
    <property type="nucleotide sequence ID" value="NZ_CP102453.1"/>
</dbReference>
<dbReference type="PANTHER" id="PTHR43525:SF1">
    <property type="entry name" value="PROTEIN MALY"/>
    <property type="match status" value="1"/>
</dbReference>
<dbReference type="SUPFAM" id="SSF53383">
    <property type="entry name" value="PLP-dependent transferases"/>
    <property type="match status" value="1"/>
</dbReference>
<dbReference type="InterPro" id="IPR004839">
    <property type="entry name" value="Aminotransferase_I/II_large"/>
</dbReference>
<evidence type="ECO:0000313" key="7">
    <source>
        <dbReference type="EMBL" id="UUX34660.1"/>
    </source>
</evidence>
<evidence type="ECO:0000259" key="6">
    <source>
        <dbReference type="Pfam" id="PF00155"/>
    </source>
</evidence>